<feature type="transmembrane region" description="Helical" evidence="1">
    <location>
        <begin position="98"/>
        <end position="120"/>
    </location>
</feature>
<feature type="transmembrane region" description="Helical" evidence="1">
    <location>
        <begin position="30"/>
        <end position="53"/>
    </location>
</feature>
<keyword evidence="1" id="KW-0812">Transmembrane</keyword>
<dbReference type="Gene3D" id="1.10.167.10">
    <property type="entry name" value="Regulator of G-protein Signalling 4, domain 2"/>
    <property type="match status" value="1"/>
</dbReference>
<evidence type="ECO:0000259" key="2">
    <source>
        <dbReference type="PROSITE" id="PS50132"/>
    </source>
</evidence>
<keyword evidence="1" id="KW-0472">Membrane</keyword>
<reference evidence="3 4" key="1">
    <citation type="submission" date="2019-12" db="EMBL/GenBank/DDBJ databases">
        <title>A genome sequence resource for the geographically widespread anthracnose pathogen Colletotrichum asianum.</title>
        <authorList>
            <person name="Meng Y."/>
        </authorList>
    </citation>
    <scope>NUCLEOTIDE SEQUENCE [LARGE SCALE GENOMIC DNA]</scope>
    <source>
        <strain evidence="3 4">ICMP 18580</strain>
    </source>
</reference>
<feature type="transmembrane region" description="Helical" evidence="1">
    <location>
        <begin position="65"/>
        <end position="92"/>
    </location>
</feature>
<dbReference type="SUPFAM" id="SSF48097">
    <property type="entry name" value="Regulator of G-protein signaling, RGS"/>
    <property type="match status" value="1"/>
</dbReference>
<feature type="transmembrane region" description="Helical" evidence="1">
    <location>
        <begin position="221"/>
        <end position="238"/>
    </location>
</feature>
<dbReference type="InterPro" id="IPR036305">
    <property type="entry name" value="RGS_sf"/>
</dbReference>
<feature type="domain" description="RGS" evidence="2">
    <location>
        <begin position="387"/>
        <end position="562"/>
    </location>
</feature>
<dbReference type="EMBL" id="WOWK01000049">
    <property type="protein sequence ID" value="KAF0323741.1"/>
    <property type="molecule type" value="Genomic_DNA"/>
</dbReference>
<keyword evidence="1" id="KW-1133">Transmembrane helix</keyword>
<accession>A0A8H3ZRP8</accession>
<evidence type="ECO:0000256" key="1">
    <source>
        <dbReference type="SAM" id="Phobius"/>
    </source>
</evidence>
<feature type="transmembrane region" description="Helical" evidence="1">
    <location>
        <begin position="164"/>
        <end position="185"/>
    </location>
</feature>
<proteinExistence type="predicted"/>
<feature type="transmembrane region" description="Helical" evidence="1">
    <location>
        <begin position="250"/>
        <end position="272"/>
    </location>
</feature>
<dbReference type="AlphaFoldDB" id="A0A8H3ZRP8"/>
<keyword evidence="4" id="KW-1185">Reference proteome</keyword>
<evidence type="ECO:0000313" key="3">
    <source>
        <dbReference type="EMBL" id="KAF0323741.1"/>
    </source>
</evidence>
<organism evidence="3 4">
    <name type="scientific">Colletotrichum asianum</name>
    <dbReference type="NCBI Taxonomy" id="702518"/>
    <lineage>
        <taxon>Eukaryota</taxon>
        <taxon>Fungi</taxon>
        <taxon>Dikarya</taxon>
        <taxon>Ascomycota</taxon>
        <taxon>Pezizomycotina</taxon>
        <taxon>Sordariomycetes</taxon>
        <taxon>Hypocreomycetidae</taxon>
        <taxon>Glomerellales</taxon>
        <taxon>Glomerellaceae</taxon>
        <taxon>Colletotrichum</taxon>
        <taxon>Colletotrichum gloeosporioides species complex</taxon>
    </lineage>
</organism>
<dbReference type="InterPro" id="IPR016137">
    <property type="entry name" value="RGS"/>
</dbReference>
<gene>
    <name evidence="3" type="ORF">GQ607_008950</name>
</gene>
<dbReference type="InterPro" id="IPR044926">
    <property type="entry name" value="RGS_subdomain_2"/>
</dbReference>
<dbReference type="Proteomes" id="UP000434172">
    <property type="component" value="Unassembled WGS sequence"/>
</dbReference>
<sequence length="597" mass="67666">MDNGVAATITPSPTSAAVSAAPTLNAEPAALFWLAWGGLWTVLVLSGMAFLFVNRKMPFLRIRGLALSFGAVTMLHLYWISVQIGLAIGSYVPDGAEFWVMGLYLPFGIALFHASNSRFLHVAKAQRRYAGTSGVLSQPEQKPCDGKDKTLVGRFQKLDYTTKMLAVVCTGMLLQLLLTVVMWLVSRKYHPWFGIPGTEAKGTEAEQKVEKGRGWEWWPSVFWQFLWAWVVAPFILWRSRGINDTQGWRLQTIGCCIASLHATPMWLIALYVPAMAPVNRYFIPPQWICLSITFIEIFAIFVPCWQVIKHKSLRQETLESIAIWEAKNQQRDRRNSTITGSTKVGSHLSTGSTWKSLAQLEKDTSQSESVYTMGALEYVLDKNPEPLRKFSALRDFSGENIAFLSAVGEWKSSIPTTPGSNKQRSMELTRERFNRALRIYTEFISPRHAEFQINIASQDLKNLEDIFEDAARILYGHQTERFSDPVVPFEDPNWARPTSSSIGSETYSMSDVASQTPIEDRAQYFGAIPEKFTAGVFDDAETSIKYLVLTNTWPKFVKERRYSLDSEDSRESRDTVETFNSQSTLHRVVRYFRAMRV</sequence>
<comment type="caution">
    <text evidence="3">The sequence shown here is derived from an EMBL/GenBank/DDBJ whole genome shotgun (WGS) entry which is preliminary data.</text>
</comment>
<dbReference type="OrthoDB" id="5313079at2759"/>
<feature type="transmembrane region" description="Helical" evidence="1">
    <location>
        <begin position="284"/>
        <end position="305"/>
    </location>
</feature>
<name>A0A8H3ZRP8_9PEZI</name>
<evidence type="ECO:0000313" key="4">
    <source>
        <dbReference type="Proteomes" id="UP000434172"/>
    </source>
</evidence>
<protein>
    <recommendedName>
        <fullName evidence="2">RGS domain-containing protein</fullName>
    </recommendedName>
</protein>
<dbReference type="PROSITE" id="PS50132">
    <property type="entry name" value="RGS"/>
    <property type="match status" value="1"/>
</dbReference>